<accession>A0ABP5J8Q4</accession>
<evidence type="ECO:0000313" key="16">
    <source>
        <dbReference type="Proteomes" id="UP001500166"/>
    </source>
</evidence>
<comment type="similarity">
    <text evidence="2">Belongs to the binding-protein-dependent transport system permease family. CysTW subfamily.</text>
</comment>
<dbReference type="InterPro" id="IPR000515">
    <property type="entry name" value="MetI-like"/>
</dbReference>
<evidence type="ECO:0000313" key="15">
    <source>
        <dbReference type="EMBL" id="GAA2113287.1"/>
    </source>
</evidence>
<gene>
    <name evidence="15" type="ORF">GCM10009824_09880</name>
</gene>
<dbReference type="Gene3D" id="3.40.50.300">
    <property type="entry name" value="P-loop containing nucleotide triphosphate hydrolases"/>
    <property type="match status" value="1"/>
</dbReference>
<proteinExistence type="inferred from homology"/>
<feature type="domain" description="ABC transporter" evidence="13">
    <location>
        <begin position="324"/>
        <end position="570"/>
    </location>
</feature>
<feature type="transmembrane region" description="Helical" evidence="11">
    <location>
        <begin position="55"/>
        <end position="79"/>
    </location>
</feature>
<keyword evidence="5" id="KW-0500">Molybdenum</keyword>
<dbReference type="InterPro" id="IPR003439">
    <property type="entry name" value="ABC_transporter-like_ATP-bd"/>
</dbReference>
<evidence type="ECO:0000256" key="7">
    <source>
        <dbReference type="ARBA" id="ARBA00022741"/>
    </source>
</evidence>
<dbReference type="EMBL" id="BAAAQA010000008">
    <property type="protein sequence ID" value="GAA2113287.1"/>
    <property type="molecule type" value="Genomic_DNA"/>
</dbReference>
<keyword evidence="4" id="KW-1003">Cell membrane</keyword>
<dbReference type="InterPro" id="IPR006469">
    <property type="entry name" value="NifC_ABC_porter"/>
</dbReference>
<evidence type="ECO:0000256" key="6">
    <source>
        <dbReference type="ARBA" id="ARBA00022692"/>
    </source>
</evidence>
<keyword evidence="6 11" id="KW-0812">Transmembrane</keyword>
<keyword evidence="16" id="KW-1185">Reference proteome</keyword>
<keyword evidence="7" id="KW-0547">Nucleotide-binding</keyword>
<keyword evidence="8" id="KW-0067">ATP-binding</keyword>
<dbReference type="RefSeq" id="WP_344223903.1">
    <property type="nucleotide sequence ID" value="NZ_BAAAQA010000008.1"/>
</dbReference>
<dbReference type="PANTHER" id="PTHR30183">
    <property type="entry name" value="MOLYBDENUM TRANSPORT SYSTEM PERMEASE PROTEIN MODB"/>
    <property type="match status" value="1"/>
</dbReference>
<keyword evidence="9 11" id="KW-1133">Transmembrane helix</keyword>
<feature type="transmembrane region" description="Helical" evidence="11">
    <location>
        <begin position="91"/>
        <end position="112"/>
    </location>
</feature>
<feature type="region of interest" description="Disordered" evidence="12">
    <location>
        <begin position="545"/>
        <end position="570"/>
    </location>
</feature>
<evidence type="ECO:0008006" key="17">
    <source>
        <dbReference type="Google" id="ProtNLM"/>
    </source>
</evidence>
<dbReference type="PANTHER" id="PTHR30183:SF3">
    <property type="entry name" value="MOLYBDENUM TRANSPORT SYSTEM PERMEASE PROTEIN MODB"/>
    <property type="match status" value="1"/>
</dbReference>
<keyword evidence="3 11" id="KW-0813">Transport</keyword>
<dbReference type="SUPFAM" id="SSF52540">
    <property type="entry name" value="P-loop containing nucleoside triphosphate hydrolases"/>
    <property type="match status" value="1"/>
</dbReference>
<feature type="region of interest" description="Disordered" evidence="12">
    <location>
        <begin position="284"/>
        <end position="311"/>
    </location>
</feature>
<reference evidence="16" key="1">
    <citation type="journal article" date="2019" name="Int. J. Syst. Evol. Microbiol.">
        <title>The Global Catalogue of Microorganisms (GCM) 10K type strain sequencing project: providing services to taxonomists for standard genome sequencing and annotation.</title>
        <authorList>
            <consortium name="The Broad Institute Genomics Platform"/>
            <consortium name="The Broad Institute Genome Sequencing Center for Infectious Disease"/>
            <person name="Wu L."/>
            <person name="Ma J."/>
        </authorList>
    </citation>
    <scope>NUCLEOTIDE SEQUENCE [LARGE SCALE GENOMIC DNA]</scope>
    <source>
        <strain evidence="16">JCM 15914</strain>
    </source>
</reference>
<dbReference type="InterPro" id="IPR017871">
    <property type="entry name" value="ABC_transporter-like_CS"/>
</dbReference>
<evidence type="ECO:0000256" key="1">
    <source>
        <dbReference type="ARBA" id="ARBA00004651"/>
    </source>
</evidence>
<dbReference type="PROSITE" id="PS50893">
    <property type="entry name" value="ABC_TRANSPORTER_2"/>
    <property type="match status" value="1"/>
</dbReference>
<evidence type="ECO:0000259" key="13">
    <source>
        <dbReference type="PROSITE" id="PS50893"/>
    </source>
</evidence>
<evidence type="ECO:0000256" key="5">
    <source>
        <dbReference type="ARBA" id="ARBA00022505"/>
    </source>
</evidence>
<protein>
    <recommendedName>
        <fullName evidence="17">Molybdate ABC transporter permease subunit</fullName>
    </recommendedName>
</protein>
<dbReference type="PROSITE" id="PS50928">
    <property type="entry name" value="ABC_TM1"/>
    <property type="match status" value="1"/>
</dbReference>
<dbReference type="Pfam" id="PF00528">
    <property type="entry name" value="BPD_transp_1"/>
    <property type="match status" value="1"/>
</dbReference>
<dbReference type="InterPro" id="IPR011867">
    <property type="entry name" value="ModB_ABC"/>
</dbReference>
<evidence type="ECO:0000256" key="4">
    <source>
        <dbReference type="ARBA" id="ARBA00022475"/>
    </source>
</evidence>
<evidence type="ECO:0000256" key="8">
    <source>
        <dbReference type="ARBA" id="ARBA00022840"/>
    </source>
</evidence>
<feature type="transmembrane region" description="Helical" evidence="11">
    <location>
        <begin position="124"/>
        <end position="152"/>
    </location>
</feature>
<sequence length="570" mass="59445">MMRARFRTVPGWVLIPALVGVLFVLLPLLGMLLRVDWASLWGLLTSESSLTALGLSLRTALISTVLCVLLGCPLALVLARVQLPGLRILRSLVLLPLVLPPVVGGIALLYTFGRLGLVGQQLEALGVSIAFSTSAVVLAQTFVALPFLVVSLEGALRTMGTRYEEVAAGLGASPTVALRRVTLPLVAPAIASGAALSFARCLGEFGATLTFAGSMQGVTRTLPLEIYLQRETDPDAAIALSLLLVLVAVAVVGFSAPSRRRRGAGFRAGLSGWVRGAGRSARGVAEADGAATSPAQARGADAERGNCDSSRFEGLSGLGEVPNLQASPAAGREGHNGLEARVVLESRGVDAELRADRGQTVALVGPNGVGKSTMFAVISGLLAPDRGRVRVAGNDVVDLGESSRGKWTPAHRRGVALMAQEPLLFPHLSVLENVAFGARCKGLGRDASRRSALRWLGETNAEGFADRYPEQLSGGQAQRVAIARVLAAEPELVLLDEPLSALDISARPEIRKVLKRVLAERTAVIITHDPDDVAELADHTVRLGSAGSKQLDRGGTDSGGSSAGSSTARV</sequence>
<dbReference type="SUPFAM" id="SSF161098">
    <property type="entry name" value="MetI-like"/>
    <property type="match status" value="1"/>
</dbReference>
<feature type="transmembrane region" description="Helical" evidence="11">
    <location>
        <begin position="236"/>
        <end position="257"/>
    </location>
</feature>
<dbReference type="PROSITE" id="PS00211">
    <property type="entry name" value="ABC_TRANSPORTER_1"/>
    <property type="match status" value="1"/>
</dbReference>
<evidence type="ECO:0000256" key="12">
    <source>
        <dbReference type="SAM" id="MobiDB-lite"/>
    </source>
</evidence>
<evidence type="ECO:0000256" key="9">
    <source>
        <dbReference type="ARBA" id="ARBA00022989"/>
    </source>
</evidence>
<evidence type="ECO:0000256" key="10">
    <source>
        <dbReference type="ARBA" id="ARBA00023136"/>
    </source>
</evidence>
<dbReference type="SMART" id="SM00382">
    <property type="entry name" value="AAA"/>
    <property type="match status" value="1"/>
</dbReference>
<keyword evidence="10 11" id="KW-0472">Membrane</keyword>
<dbReference type="Pfam" id="PF00005">
    <property type="entry name" value="ABC_tran"/>
    <property type="match status" value="1"/>
</dbReference>
<dbReference type="InterPro" id="IPR027417">
    <property type="entry name" value="P-loop_NTPase"/>
</dbReference>
<dbReference type="InterPro" id="IPR035906">
    <property type="entry name" value="MetI-like_sf"/>
</dbReference>
<evidence type="ECO:0000256" key="2">
    <source>
        <dbReference type="ARBA" id="ARBA00007069"/>
    </source>
</evidence>
<evidence type="ECO:0000256" key="3">
    <source>
        <dbReference type="ARBA" id="ARBA00022448"/>
    </source>
</evidence>
<name>A0ABP5J8Q4_9MICC</name>
<organism evidence="15 16">
    <name type="scientific">Kocuria atrinae</name>
    <dbReference type="NCBI Taxonomy" id="592377"/>
    <lineage>
        <taxon>Bacteria</taxon>
        <taxon>Bacillati</taxon>
        <taxon>Actinomycetota</taxon>
        <taxon>Actinomycetes</taxon>
        <taxon>Micrococcales</taxon>
        <taxon>Micrococcaceae</taxon>
        <taxon>Kocuria</taxon>
    </lineage>
</organism>
<comment type="caution">
    <text evidence="15">The sequence shown here is derived from an EMBL/GenBank/DDBJ whole genome shotgun (WGS) entry which is preliminary data.</text>
</comment>
<dbReference type="CDD" id="cd06261">
    <property type="entry name" value="TM_PBP2"/>
    <property type="match status" value="1"/>
</dbReference>
<evidence type="ECO:0000256" key="11">
    <source>
        <dbReference type="RuleBase" id="RU363032"/>
    </source>
</evidence>
<dbReference type="NCBIfam" id="TIGR02141">
    <property type="entry name" value="modB_ABC"/>
    <property type="match status" value="1"/>
</dbReference>
<dbReference type="Proteomes" id="UP001500166">
    <property type="component" value="Unassembled WGS sequence"/>
</dbReference>
<feature type="domain" description="ABC transmembrane type-1" evidence="14">
    <location>
        <begin position="53"/>
        <end position="255"/>
    </location>
</feature>
<dbReference type="NCBIfam" id="TIGR01581">
    <property type="entry name" value="Mo_ABC_porter"/>
    <property type="match status" value="1"/>
</dbReference>
<comment type="subcellular location">
    <subcellularLocation>
        <location evidence="1 11">Cell membrane</location>
        <topology evidence="1 11">Multi-pass membrane protein</topology>
    </subcellularLocation>
</comment>
<evidence type="ECO:0000259" key="14">
    <source>
        <dbReference type="PROSITE" id="PS50928"/>
    </source>
</evidence>
<feature type="transmembrane region" description="Helical" evidence="11">
    <location>
        <begin position="12"/>
        <end position="35"/>
    </location>
</feature>
<dbReference type="Gene3D" id="1.10.3720.10">
    <property type="entry name" value="MetI-like"/>
    <property type="match status" value="1"/>
</dbReference>
<dbReference type="InterPro" id="IPR003593">
    <property type="entry name" value="AAA+_ATPase"/>
</dbReference>